<dbReference type="GO" id="GO:0006508">
    <property type="term" value="P:proteolysis"/>
    <property type="evidence" value="ECO:0007669"/>
    <property type="project" value="InterPro"/>
</dbReference>
<dbReference type="Gene3D" id="3.40.50.12660">
    <property type="match status" value="2"/>
</dbReference>
<dbReference type="PANTHER" id="PTHR48104">
    <property type="entry name" value="METACASPASE-4"/>
    <property type="match status" value="1"/>
</dbReference>
<gene>
    <name evidence="3" type="ORF">CXG81DRAFT_10786</name>
</gene>
<comment type="similarity">
    <text evidence="1">Belongs to the peptidase C14B family.</text>
</comment>
<accession>A0A4P9XAR1</accession>
<dbReference type="InterPro" id="IPR011600">
    <property type="entry name" value="Pept_C14_caspase"/>
</dbReference>
<dbReference type="GO" id="GO:0004197">
    <property type="term" value="F:cysteine-type endopeptidase activity"/>
    <property type="evidence" value="ECO:0007669"/>
    <property type="project" value="InterPro"/>
</dbReference>
<feature type="domain" description="Peptidase C14 caspase" evidence="2">
    <location>
        <begin position="11"/>
        <end position="303"/>
    </location>
</feature>
<name>A0A4P9XAR1_9FUNG</name>
<dbReference type="OrthoDB" id="3223806at2759"/>
<evidence type="ECO:0000259" key="2">
    <source>
        <dbReference type="Pfam" id="PF00656"/>
    </source>
</evidence>
<dbReference type="GO" id="GO:0005737">
    <property type="term" value="C:cytoplasm"/>
    <property type="evidence" value="ECO:0007669"/>
    <property type="project" value="TreeGrafter"/>
</dbReference>
<evidence type="ECO:0000313" key="4">
    <source>
        <dbReference type="Proteomes" id="UP000274922"/>
    </source>
</evidence>
<reference evidence="4" key="1">
    <citation type="journal article" date="2018" name="Nat. Microbiol.">
        <title>Leveraging single-cell genomics to expand the fungal tree of life.</title>
        <authorList>
            <person name="Ahrendt S.R."/>
            <person name="Quandt C.A."/>
            <person name="Ciobanu D."/>
            <person name="Clum A."/>
            <person name="Salamov A."/>
            <person name="Andreopoulos B."/>
            <person name="Cheng J.F."/>
            <person name="Woyke T."/>
            <person name="Pelin A."/>
            <person name="Henrissat B."/>
            <person name="Reynolds N.K."/>
            <person name="Benny G.L."/>
            <person name="Smith M.E."/>
            <person name="James T.Y."/>
            <person name="Grigoriev I.V."/>
        </authorList>
    </citation>
    <scope>NUCLEOTIDE SEQUENCE [LARGE SCALE GENOMIC DNA]</scope>
    <source>
        <strain evidence="4">ATCC 52028</strain>
    </source>
</reference>
<protein>
    <recommendedName>
        <fullName evidence="2">Peptidase C14 caspase domain-containing protein</fullName>
    </recommendedName>
</protein>
<proteinExistence type="inferred from homology"/>
<organism evidence="3 4">
    <name type="scientific">Caulochytrium protostelioides</name>
    <dbReference type="NCBI Taxonomy" id="1555241"/>
    <lineage>
        <taxon>Eukaryota</taxon>
        <taxon>Fungi</taxon>
        <taxon>Fungi incertae sedis</taxon>
        <taxon>Chytridiomycota</taxon>
        <taxon>Chytridiomycota incertae sedis</taxon>
        <taxon>Chytridiomycetes</taxon>
        <taxon>Caulochytriales</taxon>
        <taxon>Caulochytriaceae</taxon>
        <taxon>Caulochytrium</taxon>
    </lineage>
</organism>
<evidence type="ECO:0000313" key="3">
    <source>
        <dbReference type="EMBL" id="RKP02432.1"/>
    </source>
</evidence>
<sequence length="312" mass="33066">MQGHTHVTGNKKALLIGINYIGTSSALAGCINDVHALRSFISVNYNFPTDANHMVVLTDDQRDPKFQPTRANITAGIDWLVRGAQPGDSLFISFSGHGGTQKDTDGDESDGSDETILPIDFKRAGVIVDDELNARLVRPLPAGCRLFAVFDSCHSGSVLDLPFTYLPDGSIKRHTIASKLGKSLLDGGKAFALSGGSALTGALSLVKSISSKNLLGGGGLSDEDRVRLKGSMADVVCFSGCKDAQTSADSKTPHGMASGAMSYSLITALASNRNQNWSELLANMRNILKGKYTQVPQLSAGRLIDTKARVLL</sequence>
<evidence type="ECO:0000256" key="1">
    <source>
        <dbReference type="ARBA" id="ARBA00009005"/>
    </source>
</evidence>
<dbReference type="AlphaFoldDB" id="A0A4P9XAR1"/>
<dbReference type="PANTHER" id="PTHR48104:SF30">
    <property type="entry name" value="METACASPASE-1"/>
    <property type="match status" value="1"/>
</dbReference>
<dbReference type="EMBL" id="ML014143">
    <property type="protein sequence ID" value="RKP02432.1"/>
    <property type="molecule type" value="Genomic_DNA"/>
</dbReference>
<dbReference type="Proteomes" id="UP000274922">
    <property type="component" value="Unassembled WGS sequence"/>
</dbReference>
<dbReference type="Pfam" id="PF00656">
    <property type="entry name" value="Peptidase_C14"/>
    <property type="match status" value="1"/>
</dbReference>
<keyword evidence="4" id="KW-1185">Reference proteome</keyword>
<dbReference type="STRING" id="1555241.A0A4P9XAR1"/>
<dbReference type="InterPro" id="IPR050452">
    <property type="entry name" value="Metacaspase"/>
</dbReference>